<feature type="domain" description="Potassium channel" evidence="2">
    <location>
        <begin position="82"/>
        <end position="127"/>
    </location>
</feature>
<dbReference type="STRING" id="46224.B4102_1822"/>
<evidence type="ECO:0000313" key="3">
    <source>
        <dbReference type="EMBL" id="KYD11396.1"/>
    </source>
</evidence>
<comment type="caution">
    <text evidence="3">The sequence shown here is derived from an EMBL/GenBank/DDBJ whole genome shotgun (WGS) entry which is preliminary data.</text>
</comment>
<feature type="transmembrane region" description="Helical" evidence="1">
    <location>
        <begin position="6"/>
        <end position="24"/>
    </location>
</feature>
<accession>A0A150LHH9</accession>
<sequence>MIYVLMIAVIICIFMSLRTLFFPSKLKHKLVSFDNFLFLGSTYSVIMIGFGLLFMSLEIEGFNVIAEQGSHFSGNYIEKLNSSMYLSAITLFSVGYGDIVPIGIGRVLVVIEALIGYTIPAAFVVKSVINYEQNNEMKK</sequence>
<keyword evidence="1" id="KW-0812">Transmembrane</keyword>
<reference evidence="3 4" key="1">
    <citation type="submission" date="2016-01" db="EMBL/GenBank/DDBJ databases">
        <title>Genome Sequences of Twelve Sporeforming Bacillus Species Isolated from Foods.</title>
        <authorList>
            <person name="Berendsen E.M."/>
            <person name="Wells-Bennik M.H."/>
            <person name="Krawcyk A.O."/>
            <person name="De Jong A."/>
            <person name="Holsappel S."/>
            <person name="Eijlander R.T."/>
            <person name="Kuipers O.P."/>
        </authorList>
    </citation>
    <scope>NUCLEOTIDE SEQUENCE [LARGE SCALE GENOMIC DNA]</scope>
    <source>
        <strain evidence="3 4">B4102</strain>
    </source>
</reference>
<evidence type="ECO:0000259" key="2">
    <source>
        <dbReference type="Pfam" id="PF07885"/>
    </source>
</evidence>
<evidence type="ECO:0000313" key="4">
    <source>
        <dbReference type="Proteomes" id="UP000075666"/>
    </source>
</evidence>
<feature type="transmembrane region" description="Helical" evidence="1">
    <location>
        <begin position="107"/>
        <end position="129"/>
    </location>
</feature>
<protein>
    <recommendedName>
        <fullName evidence="2">Potassium channel domain-containing protein</fullName>
    </recommendedName>
</protein>
<organism evidence="3 4">
    <name type="scientific">Heyndrickxia sporothermodurans</name>
    <dbReference type="NCBI Taxonomy" id="46224"/>
    <lineage>
        <taxon>Bacteria</taxon>
        <taxon>Bacillati</taxon>
        <taxon>Bacillota</taxon>
        <taxon>Bacilli</taxon>
        <taxon>Bacillales</taxon>
        <taxon>Bacillaceae</taxon>
        <taxon>Heyndrickxia</taxon>
    </lineage>
</organism>
<dbReference type="Gene3D" id="1.10.287.70">
    <property type="match status" value="1"/>
</dbReference>
<name>A0A150LHH9_9BACI</name>
<dbReference type="Pfam" id="PF07885">
    <property type="entry name" value="Ion_trans_2"/>
    <property type="match status" value="1"/>
</dbReference>
<dbReference type="AlphaFoldDB" id="A0A150LHH9"/>
<feature type="transmembrane region" description="Helical" evidence="1">
    <location>
        <begin position="36"/>
        <end position="57"/>
    </location>
</feature>
<keyword evidence="4" id="KW-1185">Reference proteome</keyword>
<evidence type="ECO:0000256" key="1">
    <source>
        <dbReference type="SAM" id="Phobius"/>
    </source>
</evidence>
<dbReference type="InterPro" id="IPR013099">
    <property type="entry name" value="K_chnl_dom"/>
</dbReference>
<dbReference type="PATRIC" id="fig|46224.3.peg.4128"/>
<feature type="transmembrane region" description="Helical" evidence="1">
    <location>
        <begin position="82"/>
        <end position="100"/>
    </location>
</feature>
<keyword evidence="1" id="KW-1133">Transmembrane helix</keyword>
<gene>
    <name evidence="3" type="ORF">B4102_1822</name>
</gene>
<dbReference type="SUPFAM" id="SSF81324">
    <property type="entry name" value="Voltage-gated potassium channels"/>
    <property type="match status" value="1"/>
</dbReference>
<keyword evidence="1" id="KW-0472">Membrane</keyword>
<dbReference type="RefSeq" id="WP_066226463.1">
    <property type="nucleotide sequence ID" value="NZ_LQYN01000007.1"/>
</dbReference>
<proteinExistence type="predicted"/>
<dbReference type="Proteomes" id="UP000075666">
    <property type="component" value="Unassembled WGS sequence"/>
</dbReference>
<dbReference type="EMBL" id="LQYN01000007">
    <property type="protein sequence ID" value="KYD11396.1"/>
    <property type="molecule type" value="Genomic_DNA"/>
</dbReference>
<dbReference type="OrthoDB" id="9813518at2"/>